<evidence type="ECO:0000313" key="2">
    <source>
        <dbReference type="EMBL" id="KSU49504.1"/>
    </source>
</evidence>
<dbReference type="Pfam" id="PF18050">
    <property type="entry name" value="Cyclophil_like2"/>
    <property type="match status" value="1"/>
</dbReference>
<evidence type="ECO:0000313" key="3">
    <source>
        <dbReference type="Proteomes" id="UP000053797"/>
    </source>
</evidence>
<reference evidence="2 3" key="1">
    <citation type="journal article" date="2015" name="Int. J. Syst. Evol. Microbiol.">
        <title>Exiguobacterium enclense sp. nov., isolated from sediment.</title>
        <authorList>
            <person name="Dastager S.G."/>
            <person name="Mawlankar R."/>
            <person name="Sonalkar V.V."/>
            <person name="Thorat M.N."/>
            <person name="Mual P."/>
            <person name="Verma A."/>
            <person name="Krishnamurthi S."/>
            <person name="Tang S.K."/>
            <person name="Li W.J."/>
        </authorList>
    </citation>
    <scope>NUCLEOTIDE SEQUENCE [LARGE SCALE GENOMIC DNA]</scope>
    <source>
        <strain evidence="2 3">NIO-1109</strain>
    </source>
</reference>
<dbReference type="InterPro" id="IPR029000">
    <property type="entry name" value="Cyclophilin-like_dom_sf"/>
</dbReference>
<accession>A0A0V8GGU9</accession>
<feature type="domain" description="Cyclophilin-like" evidence="1">
    <location>
        <begin position="20"/>
        <end position="125"/>
    </location>
</feature>
<dbReference type="SUPFAM" id="SSF50891">
    <property type="entry name" value="Cyclophilin-like"/>
    <property type="match status" value="1"/>
</dbReference>
<sequence>MKESSRPSELEQKELKSVLLQIDGTTVPIRFADNETAMALQKRLPLTMQMKELNGNEKYHYFPFSLPTNPKNIGTVQAGDLMLYGSDCLVLFYESFQTDIKYTRIGWVEPNRLPELLSADTVRVQMSTEQ</sequence>
<protein>
    <recommendedName>
        <fullName evidence="1">Cyclophilin-like domain-containing protein</fullName>
    </recommendedName>
</protein>
<dbReference type="AlphaFoldDB" id="A0A0V8GGU9"/>
<name>A0A0V8GGU9_9BACL</name>
<evidence type="ECO:0000259" key="1">
    <source>
        <dbReference type="Pfam" id="PF18050"/>
    </source>
</evidence>
<dbReference type="EMBL" id="LNQL01000002">
    <property type="protein sequence ID" value="KSU49504.1"/>
    <property type="molecule type" value="Genomic_DNA"/>
</dbReference>
<dbReference type="RefSeq" id="WP_058265262.1">
    <property type="nucleotide sequence ID" value="NZ_FMYN01000002.1"/>
</dbReference>
<gene>
    <name evidence="2" type="ORF">AS033_09050</name>
</gene>
<dbReference type="OrthoDB" id="9801466at2"/>
<dbReference type="InterPro" id="IPR041183">
    <property type="entry name" value="Cyclophilin-like"/>
</dbReference>
<organism evidence="2 3">
    <name type="scientific">Exiguobacterium indicum</name>
    <dbReference type="NCBI Taxonomy" id="296995"/>
    <lineage>
        <taxon>Bacteria</taxon>
        <taxon>Bacillati</taxon>
        <taxon>Bacillota</taxon>
        <taxon>Bacilli</taxon>
        <taxon>Bacillales</taxon>
        <taxon>Bacillales Family XII. Incertae Sedis</taxon>
        <taxon>Exiguobacterium</taxon>
    </lineage>
</organism>
<dbReference type="Proteomes" id="UP000053797">
    <property type="component" value="Unassembled WGS sequence"/>
</dbReference>
<dbReference type="Gene3D" id="2.40.100.20">
    <property type="match status" value="1"/>
</dbReference>
<proteinExistence type="predicted"/>
<comment type="caution">
    <text evidence="2">The sequence shown here is derived from an EMBL/GenBank/DDBJ whole genome shotgun (WGS) entry which is preliminary data.</text>
</comment>